<keyword evidence="5" id="KW-1185">Reference proteome</keyword>
<dbReference type="PRINTS" id="PR00080">
    <property type="entry name" value="SDRFAMILY"/>
</dbReference>
<dbReference type="PANTHER" id="PTHR48107">
    <property type="entry name" value="NADPH-DEPENDENT ALDEHYDE REDUCTASE-LIKE PROTEIN, CHLOROPLASTIC-RELATED"/>
    <property type="match status" value="1"/>
</dbReference>
<accession>A0AAV0RQE5</accession>
<comment type="caution">
    <text evidence="4">The sequence shown here is derived from an EMBL/GenBank/DDBJ whole genome shotgun (WGS) entry which is preliminary data.</text>
</comment>
<comment type="similarity">
    <text evidence="1">Belongs to the short-chain dehydrogenases/reductases (SDR) family.</text>
</comment>
<protein>
    <submittedName>
        <fullName evidence="4">Uncharacterized protein</fullName>
    </submittedName>
</protein>
<dbReference type="InterPro" id="IPR020904">
    <property type="entry name" value="Sc_DH/Rdtase_CS"/>
</dbReference>
<evidence type="ECO:0000256" key="3">
    <source>
        <dbReference type="SAM" id="MobiDB-lite"/>
    </source>
</evidence>
<dbReference type="Proteomes" id="UP001154282">
    <property type="component" value="Unassembled WGS sequence"/>
</dbReference>
<reference evidence="4" key="1">
    <citation type="submission" date="2022-08" db="EMBL/GenBank/DDBJ databases">
        <authorList>
            <person name="Gutierrez-Valencia J."/>
        </authorList>
    </citation>
    <scope>NUCLEOTIDE SEQUENCE</scope>
</reference>
<dbReference type="Gene3D" id="3.40.50.720">
    <property type="entry name" value="NAD(P)-binding Rossmann-like Domain"/>
    <property type="match status" value="1"/>
</dbReference>
<dbReference type="EMBL" id="CAMGYJ010000011">
    <property type="protein sequence ID" value="CAI0559844.1"/>
    <property type="molecule type" value="Genomic_DNA"/>
</dbReference>
<name>A0AAV0RQE5_9ROSI</name>
<dbReference type="FunFam" id="3.40.50.720:FF:000084">
    <property type="entry name" value="Short-chain dehydrogenase reductase"/>
    <property type="match status" value="1"/>
</dbReference>
<sequence>MASGNCEPQFPPESQPTQPAKEYLMQPLPLPLSPKPYKPSDKLLGKVALVTGGDSGIGRSVCLHFAMEGATVGFTYVKGMEDVDKDETIRLIKQIKRPSSSRDPIAIAADLGNESECQRVVDEFIKEYGTIDILVNNAAIQYYTDSIDDITESRLENIFRTNIFAYFLMARFSLNHMKRGSCIINTTSVAAYRGNSELLEYSATKGAIVSFTRSFSARLVEQGIRVNAVAPGPVWTPIQVAKMPPERSTTLGCEVPMKRAAETYEIAPSYVFLASDDCSSYFTGQVLHPNGNVINVLLN</sequence>
<dbReference type="Pfam" id="PF13561">
    <property type="entry name" value="adh_short_C2"/>
    <property type="match status" value="1"/>
</dbReference>
<evidence type="ECO:0000256" key="1">
    <source>
        <dbReference type="ARBA" id="ARBA00006484"/>
    </source>
</evidence>
<evidence type="ECO:0000256" key="2">
    <source>
        <dbReference type="ARBA" id="ARBA00023002"/>
    </source>
</evidence>
<dbReference type="SUPFAM" id="SSF51735">
    <property type="entry name" value="NAD(P)-binding Rossmann-fold domains"/>
    <property type="match status" value="1"/>
</dbReference>
<gene>
    <name evidence="4" type="ORF">LITE_LOCUS49411</name>
</gene>
<evidence type="ECO:0000313" key="4">
    <source>
        <dbReference type="EMBL" id="CAI0559844.1"/>
    </source>
</evidence>
<dbReference type="GO" id="GO:0016614">
    <property type="term" value="F:oxidoreductase activity, acting on CH-OH group of donors"/>
    <property type="evidence" value="ECO:0007669"/>
    <property type="project" value="UniProtKB-ARBA"/>
</dbReference>
<organism evidence="4 5">
    <name type="scientific">Linum tenue</name>
    <dbReference type="NCBI Taxonomy" id="586396"/>
    <lineage>
        <taxon>Eukaryota</taxon>
        <taxon>Viridiplantae</taxon>
        <taxon>Streptophyta</taxon>
        <taxon>Embryophyta</taxon>
        <taxon>Tracheophyta</taxon>
        <taxon>Spermatophyta</taxon>
        <taxon>Magnoliopsida</taxon>
        <taxon>eudicotyledons</taxon>
        <taxon>Gunneridae</taxon>
        <taxon>Pentapetalae</taxon>
        <taxon>rosids</taxon>
        <taxon>fabids</taxon>
        <taxon>Malpighiales</taxon>
        <taxon>Linaceae</taxon>
        <taxon>Linum</taxon>
    </lineage>
</organism>
<dbReference type="PRINTS" id="PR00081">
    <property type="entry name" value="GDHRDH"/>
</dbReference>
<dbReference type="InterPro" id="IPR036291">
    <property type="entry name" value="NAD(P)-bd_dom_sf"/>
</dbReference>
<feature type="region of interest" description="Disordered" evidence="3">
    <location>
        <begin position="1"/>
        <end position="21"/>
    </location>
</feature>
<dbReference type="AlphaFoldDB" id="A0AAV0RQE5"/>
<dbReference type="PANTHER" id="PTHR48107:SF28">
    <property type="entry name" value="CHAIN DEHYDROGENASE, PUTATIVE-RELATED"/>
    <property type="match status" value="1"/>
</dbReference>
<evidence type="ECO:0000313" key="5">
    <source>
        <dbReference type="Proteomes" id="UP001154282"/>
    </source>
</evidence>
<proteinExistence type="inferred from homology"/>
<keyword evidence="2" id="KW-0560">Oxidoreductase</keyword>
<dbReference type="PROSITE" id="PS00061">
    <property type="entry name" value="ADH_SHORT"/>
    <property type="match status" value="1"/>
</dbReference>
<dbReference type="InterPro" id="IPR002347">
    <property type="entry name" value="SDR_fam"/>
</dbReference>